<reference evidence="3" key="1">
    <citation type="journal article" date="2019" name="Int. J. Syst. Evol. Microbiol.">
        <title>The Global Catalogue of Microorganisms (GCM) 10K type strain sequencing project: providing services to taxonomists for standard genome sequencing and annotation.</title>
        <authorList>
            <consortium name="The Broad Institute Genomics Platform"/>
            <consortium name="The Broad Institute Genome Sequencing Center for Infectious Disease"/>
            <person name="Wu L."/>
            <person name="Ma J."/>
        </authorList>
    </citation>
    <scope>NUCLEOTIDE SEQUENCE [LARGE SCALE GENOMIC DNA]</scope>
    <source>
        <strain evidence="3">TBRC 7912</strain>
    </source>
</reference>
<feature type="compositionally biased region" description="Polar residues" evidence="1">
    <location>
        <begin position="1"/>
        <end position="13"/>
    </location>
</feature>
<dbReference type="Proteomes" id="UP001595698">
    <property type="component" value="Unassembled WGS sequence"/>
</dbReference>
<name>A0ABV8F3K9_9ACTN</name>
<evidence type="ECO:0000313" key="2">
    <source>
        <dbReference type="EMBL" id="MFC3982476.1"/>
    </source>
</evidence>
<evidence type="ECO:0000256" key="1">
    <source>
        <dbReference type="SAM" id="MobiDB-lite"/>
    </source>
</evidence>
<dbReference type="RefSeq" id="WP_386190736.1">
    <property type="nucleotide sequence ID" value="NZ_JBHSBC010000020.1"/>
</dbReference>
<gene>
    <name evidence="2" type="ORF">ACFOYY_20195</name>
</gene>
<evidence type="ECO:0008006" key="4">
    <source>
        <dbReference type="Google" id="ProtNLM"/>
    </source>
</evidence>
<proteinExistence type="predicted"/>
<dbReference type="EMBL" id="JBHSBC010000020">
    <property type="protein sequence ID" value="MFC3982476.1"/>
    <property type="molecule type" value="Genomic_DNA"/>
</dbReference>
<organism evidence="2 3">
    <name type="scientific">Streptosporangium jomthongense</name>
    <dbReference type="NCBI Taxonomy" id="1193683"/>
    <lineage>
        <taxon>Bacteria</taxon>
        <taxon>Bacillati</taxon>
        <taxon>Actinomycetota</taxon>
        <taxon>Actinomycetes</taxon>
        <taxon>Streptosporangiales</taxon>
        <taxon>Streptosporangiaceae</taxon>
        <taxon>Streptosporangium</taxon>
    </lineage>
</organism>
<sequence>MTDNITPTNTHNNHAPAGAVHETAGTPRYGKSTVVRWLLATALTSDRAHDERNGGTA</sequence>
<accession>A0ABV8F3K9</accession>
<feature type="region of interest" description="Disordered" evidence="1">
    <location>
        <begin position="1"/>
        <end position="27"/>
    </location>
</feature>
<protein>
    <recommendedName>
        <fullName evidence="4">AAA family ATPase</fullName>
    </recommendedName>
</protein>
<keyword evidence="3" id="KW-1185">Reference proteome</keyword>
<comment type="caution">
    <text evidence="2">The sequence shown here is derived from an EMBL/GenBank/DDBJ whole genome shotgun (WGS) entry which is preliminary data.</text>
</comment>
<evidence type="ECO:0000313" key="3">
    <source>
        <dbReference type="Proteomes" id="UP001595698"/>
    </source>
</evidence>